<dbReference type="InterPro" id="IPR036397">
    <property type="entry name" value="RNaseH_sf"/>
</dbReference>
<comment type="caution">
    <text evidence="1">The sequence shown here is derived from an EMBL/GenBank/DDBJ whole genome shotgun (WGS) entry which is preliminary data.</text>
</comment>
<name>A0ABQ8SKU4_PERAM</name>
<evidence type="ECO:0000313" key="1">
    <source>
        <dbReference type="EMBL" id="KAJ4434756.1"/>
    </source>
</evidence>
<reference evidence="1 2" key="1">
    <citation type="journal article" date="2022" name="Allergy">
        <title>Genome assembly and annotation of Periplaneta americana reveal a comprehensive cockroach allergen profile.</title>
        <authorList>
            <person name="Wang L."/>
            <person name="Xiong Q."/>
            <person name="Saelim N."/>
            <person name="Wang L."/>
            <person name="Nong W."/>
            <person name="Wan A.T."/>
            <person name="Shi M."/>
            <person name="Liu X."/>
            <person name="Cao Q."/>
            <person name="Hui J.H.L."/>
            <person name="Sookrung N."/>
            <person name="Leung T.F."/>
            <person name="Tungtrongchitr A."/>
            <person name="Tsui S.K.W."/>
        </authorList>
    </citation>
    <scope>NUCLEOTIDE SEQUENCE [LARGE SCALE GENOMIC DNA]</scope>
    <source>
        <strain evidence="1">PWHHKU_190912</strain>
    </source>
</reference>
<gene>
    <name evidence="1" type="ORF">ANN_23325</name>
</gene>
<dbReference type="Gene3D" id="3.30.420.10">
    <property type="entry name" value="Ribonuclease H-like superfamily/Ribonuclease H"/>
    <property type="match status" value="1"/>
</dbReference>
<accession>A0ABQ8SKU4</accession>
<proteinExistence type="predicted"/>
<protein>
    <submittedName>
        <fullName evidence="1">Uncharacterized protein</fullName>
    </submittedName>
</protein>
<organism evidence="1 2">
    <name type="scientific">Periplaneta americana</name>
    <name type="common">American cockroach</name>
    <name type="synonym">Blatta americana</name>
    <dbReference type="NCBI Taxonomy" id="6978"/>
    <lineage>
        <taxon>Eukaryota</taxon>
        <taxon>Metazoa</taxon>
        <taxon>Ecdysozoa</taxon>
        <taxon>Arthropoda</taxon>
        <taxon>Hexapoda</taxon>
        <taxon>Insecta</taxon>
        <taxon>Pterygota</taxon>
        <taxon>Neoptera</taxon>
        <taxon>Polyneoptera</taxon>
        <taxon>Dictyoptera</taxon>
        <taxon>Blattodea</taxon>
        <taxon>Blattoidea</taxon>
        <taxon>Blattidae</taxon>
        <taxon>Blattinae</taxon>
        <taxon>Periplaneta</taxon>
    </lineage>
</organism>
<dbReference type="EMBL" id="JAJSOF020000025">
    <property type="protein sequence ID" value="KAJ4434756.1"/>
    <property type="molecule type" value="Genomic_DNA"/>
</dbReference>
<sequence>MAGLCEGDNEPPGSLKAIELNPLRYRSQELKDENAYNLIRNSHGTVMRIHVLGNFFIFKATSQQVEKFPFPINLLVTTSSVLRVQLAAQMVGSLYQNTDFRLSAATHIDHLCSIALFLWGILKQHLSKHRYQTFEDLKQAVREAFREITPPLLRKISHRTWRRIILCRDNDGAHIGVLDHQTSWNDYQPDIALGEFSPANIESTFIFKDGRAVGRTTIWLQEGKSNKAAAAAAAAAADDDDADADDIHYDNHIEVQKINLFL</sequence>
<evidence type="ECO:0000313" key="2">
    <source>
        <dbReference type="Proteomes" id="UP001148838"/>
    </source>
</evidence>
<keyword evidence="2" id="KW-1185">Reference proteome</keyword>
<dbReference type="Proteomes" id="UP001148838">
    <property type="component" value="Unassembled WGS sequence"/>
</dbReference>